<protein>
    <submittedName>
        <fullName evidence="2">Uncharacterized protein</fullName>
    </submittedName>
</protein>
<dbReference type="Proteomes" id="UP000026961">
    <property type="component" value="Chromosome 1"/>
</dbReference>
<dbReference type="EnsemblPlants" id="OGLUM01G20610.1">
    <property type="protein sequence ID" value="OGLUM01G20610.1"/>
    <property type="gene ID" value="OGLUM01G20610"/>
</dbReference>
<dbReference type="Gramene" id="OGLUM01G20610.1">
    <property type="protein sequence ID" value="OGLUM01G20610.1"/>
    <property type="gene ID" value="OGLUM01G20610"/>
</dbReference>
<reference evidence="2" key="2">
    <citation type="submission" date="2015-04" db="UniProtKB">
        <authorList>
            <consortium name="EnsemblPlants"/>
        </authorList>
    </citation>
    <scope>IDENTIFICATION</scope>
</reference>
<reference evidence="2" key="1">
    <citation type="submission" date="2013-08" db="EMBL/GenBank/DDBJ databases">
        <title>Oryza genome evolution.</title>
        <authorList>
            <person name="Wing R.A."/>
            <person name="Panaud O."/>
            <person name="Oliveira A.C."/>
        </authorList>
    </citation>
    <scope>NUCLEOTIDE SEQUENCE</scope>
</reference>
<sequence length="118" mass="13143">MAGGGGGDLGVRRSCRWVWRDLRCSKAGRRGTQVQGSHRSAELVWWWGIGASVVDLKDLVWVGVVGVGVGEACDEGGKRRKEEGRRRAIRKALQRRGKTVPRKKGRTLARANTNRRCY</sequence>
<dbReference type="HOGENOM" id="CLU_2076740_0_0_1"/>
<evidence type="ECO:0000313" key="2">
    <source>
        <dbReference type="EnsemblPlants" id="OGLUM01G20610.1"/>
    </source>
</evidence>
<accession>A0A0D9Y9K2</accession>
<keyword evidence="3" id="KW-1185">Reference proteome</keyword>
<name>A0A0D9Y9K2_9ORYZ</name>
<evidence type="ECO:0000313" key="3">
    <source>
        <dbReference type="Proteomes" id="UP000026961"/>
    </source>
</evidence>
<dbReference type="AlphaFoldDB" id="A0A0D9Y9K2"/>
<proteinExistence type="predicted"/>
<feature type="compositionally biased region" description="Basic residues" evidence="1">
    <location>
        <begin position="93"/>
        <end position="107"/>
    </location>
</feature>
<organism evidence="2">
    <name type="scientific">Oryza glumipatula</name>
    <dbReference type="NCBI Taxonomy" id="40148"/>
    <lineage>
        <taxon>Eukaryota</taxon>
        <taxon>Viridiplantae</taxon>
        <taxon>Streptophyta</taxon>
        <taxon>Embryophyta</taxon>
        <taxon>Tracheophyta</taxon>
        <taxon>Spermatophyta</taxon>
        <taxon>Magnoliopsida</taxon>
        <taxon>Liliopsida</taxon>
        <taxon>Poales</taxon>
        <taxon>Poaceae</taxon>
        <taxon>BOP clade</taxon>
        <taxon>Oryzoideae</taxon>
        <taxon>Oryzeae</taxon>
        <taxon>Oryzinae</taxon>
        <taxon>Oryza</taxon>
    </lineage>
</organism>
<evidence type="ECO:0000256" key="1">
    <source>
        <dbReference type="SAM" id="MobiDB-lite"/>
    </source>
</evidence>
<reference evidence="2" key="3">
    <citation type="submission" date="2018-05" db="EMBL/GenBank/DDBJ databases">
        <title>OgluRS3 (Oryza glumaepatula Reference Sequence Version 3).</title>
        <authorList>
            <person name="Zhang J."/>
            <person name="Kudrna D."/>
            <person name="Lee S."/>
            <person name="Talag J."/>
            <person name="Welchert J."/>
            <person name="Wing R.A."/>
        </authorList>
    </citation>
    <scope>NUCLEOTIDE SEQUENCE [LARGE SCALE GENOMIC DNA]</scope>
</reference>
<feature type="region of interest" description="Disordered" evidence="1">
    <location>
        <begin position="93"/>
        <end position="118"/>
    </location>
</feature>